<dbReference type="PANTHER" id="PTHR31299">
    <property type="entry name" value="ESTERASE, PUTATIVE (AFU_ORTHOLOGUE AFUA_1G05850)-RELATED"/>
    <property type="match status" value="1"/>
</dbReference>
<dbReference type="Pfam" id="PF05139">
    <property type="entry name" value="Erythro_esteras"/>
    <property type="match status" value="1"/>
</dbReference>
<organism evidence="2 3">
    <name type="scientific">Tribonema minus</name>
    <dbReference type="NCBI Taxonomy" id="303371"/>
    <lineage>
        <taxon>Eukaryota</taxon>
        <taxon>Sar</taxon>
        <taxon>Stramenopiles</taxon>
        <taxon>Ochrophyta</taxon>
        <taxon>PX clade</taxon>
        <taxon>Xanthophyceae</taxon>
        <taxon>Tribonematales</taxon>
        <taxon>Tribonemataceae</taxon>
        <taxon>Tribonema</taxon>
    </lineage>
</organism>
<dbReference type="EMBL" id="JAFCMP010000531">
    <property type="protein sequence ID" value="KAG5176952.1"/>
    <property type="molecule type" value="Genomic_DNA"/>
</dbReference>
<dbReference type="CDD" id="cd14728">
    <property type="entry name" value="Ere-like"/>
    <property type="match status" value="1"/>
</dbReference>
<sequence length="621" mass="68748">MTIKQHDVQAVAIAAIGLDLLKQDDFKILREAIGSARVVCVGEESHGTEEFYRLRAEITKALIKHEGFTSVLCEADFPPFWDLNRFVGGTHKIRDLKPAKMKAPAESMDTGGPPQPSALDKRQFPVSKQHKAPKTIEEAMSGLKERFPVWMWHNEATRDFALWLKEYNDALTAPQEGLPPLPVALLGLDIYSLFTSADEEAGLDDLDAAAAKQARCPCPSATAPSVSAAPARTALAPHAQVIAYFDGVDPAAANLARHRICNCRVIAYLDGVDPAAAKLARHRYGLLGSFRPEVSEYAHAVRSGFIKSQAERVAAVVRDLERHEKEYSEAGGNSDEYFNATENARIVQEAEQYYIMSFMGGTVTWRQEAEQCCVVSFMGGTVTWNLRDKAMTDMIQHELEFQDKKRGKAGTVRVIIWAHNSHLGDAYATEHAEHRQHNVGALVRGIYGKEGTFLIGQSTHHGSVRAARRWSGRDTAMDLNPSLPDSSGDLLHQVALARKQNDFGLIFRSNNPGHPAAGTSADADRAAAMAEATAVLREERLQRFVGVSYVKATERLSHYSHCRMGDQYDAVIHMDETQALKPLMHPAPVPKEALRPGTTDYTKWQMLMRDLPEEELSDEEL</sequence>
<dbReference type="Proteomes" id="UP000664859">
    <property type="component" value="Unassembled WGS sequence"/>
</dbReference>
<dbReference type="InterPro" id="IPR007815">
    <property type="entry name" value="Emycin_Estase"/>
</dbReference>
<proteinExistence type="predicted"/>
<gene>
    <name evidence="2" type="ORF">JKP88DRAFT_282367</name>
</gene>
<dbReference type="InterPro" id="IPR052036">
    <property type="entry name" value="Hydrolase/PRTase-associated"/>
</dbReference>
<evidence type="ECO:0008006" key="4">
    <source>
        <dbReference type="Google" id="ProtNLM"/>
    </source>
</evidence>
<comment type="caution">
    <text evidence="2">The sequence shown here is derived from an EMBL/GenBank/DDBJ whole genome shotgun (WGS) entry which is preliminary data.</text>
</comment>
<evidence type="ECO:0000313" key="3">
    <source>
        <dbReference type="Proteomes" id="UP000664859"/>
    </source>
</evidence>
<dbReference type="PIRSF" id="PIRSF036794">
    <property type="entry name" value="UCP_erythr_ester"/>
    <property type="match status" value="1"/>
</dbReference>
<evidence type="ECO:0000256" key="1">
    <source>
        <dbReference type="SAM" id="MobiDB-lite"/>
    </source>
</evidence>
<protein>
    <recommendedName>
        <fullName evidence="4">Erythromycin esterase</fullName>
    </recommendedName>
</protein>
<feature type="region of interest" description="Disordered" evidence="1">
    <location>
        <begin position="98"/>
        <end position="133"/>
    </location>
</feature>
<keyword evidence="3" id="KW-1185">Reference proteome</keyword>
<dbReference type="AlphaFoldDB" id="A0A836C9B6"/>
<dbReference type="GO" id="GO:0046677">
    <property type="term" value="P:response to antibiotic"/>
    <property type="evidence" value="ECO:0007669"/>
    <property type="project" value="InterPro"/>
</dbReference>
<dbReference type="Gene3D" id="3.40.1660.10">
    <property type="entry name" value="EreA-like (biosynthetic domain)"/>
    <property type="match status" value="2"/>
</dbReference>
<dbReference type="Gene3D" id="1.20.1440.30">
    <property type="entry name" value="Biosynthetic Protein domain"/>
    <property type="match status" value="1"/>
</dbReference>
<name>A0A836C9B6_9STRA</name>
<dbReference type="SUPFAM" id="SSF159501">
    <property type="entry name" value="EreA/ChaN-like"/>
    <property type="match status" value="1"/>
</dbReference>
<reference evidence="2" key="1">
    <citation type="submission" date="2021-02" db="EMBL/GenBank/DDBJ databases">
        <title>First Annotated Genome of the Yellow-green Alga Tribonema minus.</title>
        <authorList>
            <person name="Mahan K.M."/>
        </authorList>
    </citation>
    <scope>NUCLEOTIDE SEQUENCE</scope>
    <source>
        <strain evidence="2">UTEX B ZZ1240</strain>
    </source>
</reference>
<accession>A0A836C9B6</accession>
<dbReference type="OrthoDB" id="413649at2759"/>
<dbReference type="InterPro" id="IPR014622">
    <property type="entry name" value="UCP036794_erythomycin"/>
</dbReference>
<dbReference type="PANTHER" id="PTHR31299:SF0">
    <property type="entry name" value="ESTERASE, PUTATIVE (AFU_ORTHOLOGUE AFUA_1G05850)-RELATED"/>
    <property type="match status" value="1"/>
</dbReference>
<evidence type="ECO:0000313" key="2">
    <source>
        <dbReference type="EMBL" id="KAG5176952.1"/>
    </source>
</evidence>